<evidence type="ECO:0000313" key="2">
    <source>
        <dbReference type="EMBL" id="EMR04392.1"/>
    </source>
</evidence>
<name>M7NAU8_9BACT</name>
<accession>M7NAU8</accession>
<proteinExistence type="predicted"/>
<dbReference type="InterPro" id="IPR034660">
    <property type="entry name" value="DinB/YfiT-like"/>
</dbReference>
<protein>
    <submittedName>
        <fullName evidence="2">DinB superfamily protein</fullName>
    </submittedName>
</protein>
<organism evidence="2 3">
    <name type="scientific">Cesiribacter andamanensis AMV16</name>
    <dbReference type="NCBI Taxonomy" id="1279009"/>
    <lineage>
        <taxon>Bacteria</taxon>
        <taxon>Pseudomonadati</taxon>
        <taxon>Bacteroidota</taxon>
        <taxon>Cytophagia</taxon>
        <taxon>Cytophagales</taxon>
        <taxon>Cesiribacteraceae</taxon>
        <taxon>Cesiribacter</taxon>
    </lineage>
</organism>
<gene>
    <name evidence="2" type="ORF">ADICEAN_00426</name>
</gene>
<dbReference type="AlphaFoldDB" id="M7NAU8"/>
<dbReference type="STRING" id="1279009.ADICEAN_00426"/>
<dbReference type="InterPro" id="IPR024775">
    <property type="entry name" value="DinB-like"/>
</dbReference>
<dbReference type="EMBL" id="AODQ01000006">
    <property type="protein sequence ID" value="EMR04392.1"/>
    <property type="molecule type" value="Genomic_DNA"/>
</dbReference>
<dbReference type="Gene3D" id="1.20.120.450">
    <property type="entry name" value="dinb family like domain"/>
    <property type="match status" value="1"/>
</dbReference>
<reference evidence="2 3" key="1">
    <citation type="journal article" date="2013" name="Genome Announc.">
        <title>Draft Genome Sequence of Cesiribacter andamanensis Strain AMV16T, Isolated from a Soil Sample from a Mud Volcano in the Andaman Islands, India.</title>
        <authorList>
            <person name="Shivaji S."/>
            <person name="Ara S."/>
            <person name="Begum Z."/>
            <person name="Srinivas T.N."/>
            <person name="Singh A."/>
            <person name="Kumar Pinnaka A."/>
        </authorList>
    </citation>
    <scope>NUCLEOTIDE SEQUENCE [LARGE SCALE GENOMIC DNA]</scope>
    <source>
        <strain evidence="2 3">AMV16</strain>
    </source>
</reference>
<feature type="domain" description="DinB-like" evidence="1">
    <location>
        <begin position="10"/>
        <end position="154"/>
    </location>
</feature>
<evidence type="ECO:0000259" key="1">
    <source>
        <dbReference type="Pfam" id="PF12867"/>
    </source>
</evidence>
<dbReference type="RefSeq" id="WP_009193833.1">
    <property type="nucleotide sequence ID" value="NZ_AODQ01000006.1"/>
</dbReference>
<dbReference type="Proteomes" id="UP000011910">
    <property type="component" value="Unassembled WGS sequence"/>
</dbReference>
<dbReference type="SUPFAM" id="SSF109854">
    <property type="entry name" value="DinB/YfiT-like putative metalloenzymes"/>
    <property type="match status" value="1"/>
</dbReference>
<sequence>MSELALLQTQFELAHAWTLRLVQELDEAHWTPSPQGLGTNINWQVGHILTSLYFQALVCTGGKREGLKAQYPLAEYIEYYRRGTQPEEGLAQKPGKALLLQALQAGADAVSETLQAMQPAQLNEPVAVRHPLATTKREVLVWCTHHQMWHNGQISMLKRLLTGQSF</sequence>
<keyword evidence="3" id="KW-1185">Reference proteome</keyword>
<dbReference type="eggNOG" id="COG2318">
    <property type="taxonomic scope" value="Bacteria"/>
</dbReference>
<dbReference type="Pfam" id="PF12867">
    <property type="entry name" value="DinB_2"/>
    <property type="match status" value="1"/>
</dbReference>
<evidence type="ECO:0000313" key="3">
    <source>
        <dbReference type="Proteomes" id="UP000011910"/>
    </source>
</evidence>
<dbReference type="OrthoDB" id="704805at2"/>
<comment type="caution">
    <text evidence="2">The sequence shown here is derived from an EMBL/GenBank/DDBJ whole genome shotgun (WGS) entry which is preliminary data.</text>
</comment>